<dbReference type="SUPFAM" id="SSF53850">
    <property type="entry name" value="Periplasmic binding protein-like II"/>
    <property type="match status" value="1"/>
</dbReference>
<dbReference type="PANTHER" id="PTHR43649:SF12">
    <property type="entry name" value="DIACETYLCHITOBIOSE BINDING PROTEIN DASA"/>
    <property type="match status" value="1"/>
</dbReference>
<protein>
    <submittedName>
        <fullName evidence="2">Sugar ABC transporter substrate-binding protein</fullName>
    </submittedName>
</protein>
<name>A0A2V1K4N0_9ACTO</name>
<sequence>MSTRNYRKHIAPLVALTAAASLAIAGCSGSDSEGGSSDDAVTITFHSWLPTQDQWTDLIEAFEKENPNITIEFTREEDYGDYLTNLDNEILAGETPDLYGIQVGSSFDDYADFALPIEEYASDWIDQLNEESVNQTTTTEGTEAAIPLLTGGMEYYLYNQTLLDELDLDLPTDYDSLLAVSEAARDAGYSPFAMGAAEEWHNADFFVWLSNQYGDGGDVYKAAAGDIPWDSDSLVEAATQWQNLFSEGVFQQGATSTTTYPSARDDYFLARKSIAMPTGSWHIGAALSSSPEVPGTAVEGDEIGMATFPTLGDNDAGVTSGVDFAIAINADIDDDHLVAASKFVEFMAVGEGQQMWVNTLQGFPVAEGMEIEVGDETELAQSSLDLVTETLEEASYPRKLTVPGKESLENDLGIVLQNIGDGADPADELATLND</sequence>
<dbReference type="Gene3D" id="3.40.190.10">
    <property type="entry name" value="Periplasmic binding protein-like II"/>
    <property type="match status" value="2"/>
</dbReference>
<evidence type="ECO:0000313" key="3">
    <source>
        <dbReference type="Proteomes" id="UP000245283"/>
    </source>
</evidence>
<evidence type="ECO:0000313" key="2">
    <source>
        <dbReference type="EMBL" id="PWF26050.1"/>
    </source>
</evidence>
<dbReference type="PANTHER" id="PTHR43649">
    <property type="entry name" value="ARABINOSE-BINDING PROTEIN-RELATED"/>
    <property type="match status" value="1"/>
</dbReference>
<gene>
    <name evidence="2" type="ORF">DD236_08140</name>
</gene>
<evidence type="ECO:0000256" key="1">
    <source>
        <dbReference type="SAM" id="SignalP"/>
    </source>
</evidence>
<keyword evidence="1" id="KW-0732">Signal</keyword>
<dbReference type="PROSITE" id="PS51257">
    <property type="entry name" value="PROKAR_LIPOPROTEIN"/>
    <property type="match status" value="1"/>
</dbReference>
<dbReference type="Pfam" id="PF13416">
    <property type="entry name" value="SBP_bac_8"/>
    <property type="match status" value="1"/>
</dbReference>
<proteinExistence type="predicted"/>
<dbReference type="EMBL" id="QETB01000004">
    <property type="protein sequence ID" value="PWF26050.1"/>
    <property type="molecule type" value="Genomic_DNA"/>
</dbReference>
<feature type="chain" id="PRO_5039584578" evidence="1">
    <location>
        <begin position="26"/>
        <end position="434"/>
    </location>
</feature>
<dbReference type="OrthoDB" id="2510110at2"/>
<reference evidence="3" key="1">
    <citation type="submission" date="2018-05" db="EMBL/GenBank/DDBJ databases">
        <authorList>
            <person name="Li Y."/>
        </authorList>
    </citation>
    <scope>NUCLEOTIDE SEQUENCE [LARGE SCALE GENOMIC DNA]</scope>
    <source>
        <strain evidence="3">sk1b4</strain>
    </source>
</reference>
<comment type="caution">
    <text evidence="2">The sequence shown here is derived from an EMBL/GenBank/DDBJ whole genome shotgun (WGS) entry which is preliminary data.</text>
</comment>
<accession>A0A2V1K4N0</accession>
<dbReference type="InterPro" id="IPR050490">
    <property type="entry name" value="Bact_solute-bd_prot1"/>
</dbReference>
<dbReference type="AlphaFoldDB" id="A0A2V1K4N0"/>
<dbReference type="Proteomes" id="UP000245283">
    <property type="component" value="Unassembled WGS sequence"/>
</dbReference>
<dbReference type="InterPro" id="IPR006059">
    <property type="entry name" value="SBP"/>
</dbReference>
<keyword evidence="3" id="KW-1185">Reference proteome</keyword>
<dbReference type="RefSeq" id="WP_109093877.1">
    <property type="nucleotide sequence ID" value="NZ_QETB01000004.1"/>
</dbReference>
<feature type="signal peptide" evidence="1">
    <location>
        <begin position="1"/>
        <end position="25"/>
    </location>
</feature>
<organism evidence="2 3">
    <name type="scientific">Ancrocorticia populi</name>
    <dbReference type="NCBI Taxonomy" id="2175228"/>
    <lineage>
        <taxon>Bacteria</taxon>
        <taxon>Bacillati</taxon>
        <taxon>Actinomycetota</taxon>
        <taxon>Actinomycetes</taxon>
        <taxon>Actinomycetales</taxon>
        <taxon>Actinomycetaceae</taxon>
        <taxon>Ancrocorticia</taxon>
    </lineage>
</organism>